<comment type="caution">
    <text evidence="2">The sequence shown here is derived from an EMBL/GenBank/DDBJ whole genome shotgun (WGS) entry which is preliminary data.</text>
</comment>
<feature type="compositionally biased region" description="Basic residues" evidence="1">
    <location>
        <begin position="56"/>
        <end position="70"/>
    </location>
</feature>
<gene>
    <name evidence="2" type="ORF">J4H91_11345</name>
</gene>
<reference evidence="2" key="1">
    <citation type="submission" date="2021-03" db="EMBL/GenBank/DDBJ databases">
        <title>Leucobacter chromiisoli sp. nov., isolated from chromium-containing soil of chemical plant.</title>
        <authorList>
            <person name="Xu Z."/>
        </authorList>
    </citation>
    <scope>NUCLEOTIDE SEQUENCE</scope>
    <source>
        <strain evidence="2">A2</strain>
    </source>
</reference>
<evidence type="ECO:0000313" key="2">
    <source>
        <dbReference type="EMBL" id="MBO1805905.1"/>
    </source>
</evidence>
<sequence>MARITIDQSASSIILFCQDCAVWHAFADDLAAAHDSAVAHENRTHPGTQEAAHARREWRRRARNAAATRR</sequence>
<dbReference type="EMBL" id="JAGDYL010000020">
    <property type="protein sequence ID" value="MBO1805905.1"/>
    <property type="molecule type" value="Genomic_DNA"/>
</dbReference>
<keyword evidence="3" id="KW-1185">Reference proteome</keyword>
<dbReference type="RefSeq" id="WP_208046377.1">
    <property type="nucleotide sequence ID" value="NZ_JAGDYL010000020.1"/>
</dbReference>
<evidence type="ECO:0000256" key="1">
    <source>
        <dbReference type="SAM" id="MobiDB-lite"/>
    </source>
</evidence>
<organism evidence="2 3">
    <name type="scientific">Leucobacter ruminantium</name>
    <dbReference type="NCBI Taxonomy" id="1289170"/>
    <lineage>
        <taxon>Bacteria</taxon>
        <taxon>Bacillati</taxon>
        <taxon>Actinomycetota</taxon>
        <taxon>Actinomycetes</taxon>
        <taxon>Micrococcales</taxon>
        <taxon>Microbacteriaceae</taxon>
        <taxon>Leucobacter</taxon>
    </lineage>
</organism>
<accession>A0A939M2R3</accession>
<dbReference type="AlphaFoldDB" id="A0A939M2R3"/>
<evidence type="ECO:0000313" key="3">
    <source>
        <dbReference type="Proteomes" id="UP000664398"/>
    </source>
</evidence>
<name>A0A939M2R3_9MICO</name>
<dbReference type="Proteomes" id="UP000664398">
    <property type="component" value="Unassembled WGS sequence"/>
</dbReference>
<protein>
    <submittedName>
        <fullName evidence="2">Uncharacterized protein</fullName>
    </submittedName>
</protein>
<feature type="region of interest" description="Disordered" evidence="1">
    <location>
        <begin position="38"/>
        <end position="70"/>
    </location>
</feature>
<proteinExistence type="predicted"/>